<dbReference type="GeneID" id="43582514"/>
<evidence type="ECO:0000259" key="8">
    <source>
        <dbReference type="PROSITE" id="PS50072"/>
    </source>
</evidence>
<comment type="function">
    <text evidence="7">PPIases accelerate the folding of proteins. It catalyzes the cis-trans isomerization of proline imidic peptide bonds in oligopeptides.</text>
</comment>
<keyword evidence="4 7" id="KW-0697">Rotamase</keyword>
<keyword evidence="2" id="KW-0853">WD repeat</keyword>
<evidence type="ECO:0000313" key="9">
    <source>
        <dbReference type="EMBL" id="VVT53685.1"/>
    </source>
</evidence>
<evidence type="ECO:0000256" key="4">
    <source>
        <dbReference type="ARBA" id="ARBA00023110"/>
    </source>
</evidence>
<evidence type="ECO:0000256" key="7">
    <source>
        <dbReference type="RuleBase" id="RU363019"/>
    </source>
</evidence>
<dbReference type="AlphaFoldDB" id="A0A5E8BY48"/>
<evidence type="ECO:0000256" key="5">
    <source>
        <dbReference type="ARBA" id="ARBA00023235"/>
    </source>
</evidence>
<evidence type="ECO:0000256" key="1">
    <source>
        <dbReference type="ARBA" id="ARBA00000971"/>
    </source>
</evidence>
<dbReference type="GO" id="GO:0003755">
    <property type="term" value="F:peptidyl-prolyl cis-trans isomerase activity"/>
    <property type="evidence" value="ECO:0007669"/>
    <property type="project" value="UniProtKB-UniRule"/>
</dbReference>
<dbReference type="InterPro" id="IPR029000">
    <property type="entry name" value="Cyclophilin-like_dom_sf"/>
</dbReference>
<comment type="catalytic activity">
    <reaction evidence="1 7">
        <text>[protein]-peptidylproline (omega=180) = [protein]-peptidylproline (omega=0)</text>
        <dbReference type="Rhea" id="RHEA:16237"/>
        <dbReference type="Rhea" id="RHEA-COMP:10747"/>
        <dbReference type="Rhea" id="RHEA-COMP:10748"/>
        <dbReference type="ChEBI" id="CHEBI:83833"/>
        <dbReference type="ChEBI" id="CHEBI:83834"/>
        <dbReference type="EC" id="5.2.1.8"/>
    </reaction>
</comment>
<dbReference type="FunFam" id="2.40.100.10:FF:000003">
    <property type="entry name" value="Peptidylprolyl isomerase domain and WD repeat-containing 1"/>
    <property type="match status" value="1"/>
</dbReference>
<keyword evidence="5 7" id="KW-0413">Isomerase</keyword>
<dbReference type="InterPro" id="IPR044666">
    <property type="entry name" value="Cyclophilin_A-like"/>
</dbReference>
<dbReference type="GO" id="GO:0071013">
    <property type="term" value="C:catalytic step 2 spliceosome"/>
    <property type="evidence" value="ECO:0007669"/>
    <property type="project" value="TreeGrafter"/>
</dbReference>
<feature type="domain" description="PPIase cyclophilin-type" evidence="8">
    <location>
        <begin position="1"/>
        <end position="162"/>
    </location>
</feature>
<dbReference type="EC" id="5.2.1.8" evidence="7"/>
<sequence length="175" mass="19051">MTIVYLHTTMGTIGLEMYTKHAPRTCANFIELARQGYYDNTIFHRVIKGFMIQGGDPSGTGYGGTSIYDDSGDGKKLFVDEKEALKTLRHTGAGVLAMANTGPDTNGSQFYVTLAPTPWLDKTNVVFGRVASGMGTIERIGQVAVDREDKPTTAVIVNRTEVEDDGDEEEYGGEE</sequence>
<dbReference type="PRINTS" id="PR00153">
    <property type="entry name" value="CSAPPISMRASE"/>
</dbReference>
<organism evidence="9 10">
    <name type="scientific">Magnusiomyces paraingens</name>
    <dbReference type="NCBI Taxonomy" id="2606893"/>
    <lineage>
        <taxon>Eukaryota</taxon>
        <taxon>Fungi</taxon>
        <taxon>Dikarya</taxon>
        <taxon>Ascomycota</taxon>
        <taxon>Saccharomycotina</taxon>
        <taxon>Dipodascomycetes</taxon>
        <taxon>Dipodascales</taxon>
        <taxon>Dipodascaceae</taxon>
        <taxon>Magnusiomyces</taxon>
    </lineage>
</organism>
<dbReference type="GO" id="GO:0006457">
    <property type="term" value="P:protein folding"/>
    <property type="evidence" value="ECO:0007669"/>
    <property type="project" value="InterPro"/>
</dbReference>
<protein>
    <recommendedName>
        <fullName evidence="7">Peptidyl-prolyl cis-trans isomerase</fullName>
        <shortName evidence="7">PPIase</shortName>
        <ecNumber evidence="7">5.2.1.8</ecNumber>
    </recommendedName>
</protein>
<dbReference type="PANTHER" id="PTHR45625:SF4">
    <property type="entry name" value="PEPTIDYLPROLYL ISOMERASE DOMAIN AND WD REPEAT-CONTAINING PROTEIN 1"/>
    <property type="match status" value="1"/>
</dbReference>
<dbReference type="OrthoDB" id="271386at2759"/>
<dbReference type="PANTHER" id="PTHR45625">
    <property type="entry name" value="PEPTIDYL-PROLYL CIS-TRANS ISOMERASE-RELATED"/>
    <property type="match status" value="1"/>
</dbReference>
<evidence type="ECO:0000313" key="10">
    <source>
        <dbReference type="Proteomes" id="UP000398389"/>
    </source>
</evidence>
<keyword evidence="3" id="KW-0677">Repeat</keyword>
<accession>A0A5E8BY48</accession>
<evidence type="ECO:0000256" key="6">
    <source>
        <dbReference type="ARBA" id="ARBA00038147"/>
    </source>
</evidence>
<dbReference type="PIRSF" id="PIRSF001467">
    <property type="entry name" value="Peptidylpro_ismrse"/>
    <property type="match status" value="1"/>
</dbReference>
<reference evidence="9 10" key="1">
    <citation type="submission" date="2019-09" db="EMBL/GenBank/DDBJ databases">
        <authorList>
            <person name="Brejova B."/>
        </authorList>
    </citation>
    <scope>NUCLEOTIDE SEQUENCE [LARGE SCALE GENOMIC DNA]</scope>
</reference>
<proteinExistence type="inferred from homology"/>
<name>A0A5E8BY48_9ASCO</name>
<comment type="similarity">
    <text evidence="6">Belongs to the cyclophilin-type PPIase family. PPIL1 subfamily.</text>
</comment>
<dbReference type="SUPFAM" id="SSF50891">
    <property type="entry name" value="Cyclophilin-like"/>
    <property type="match status" value="1"/>
</dbReference>
<dbReference type="Proteomes" id="UP000398389">
    <property type="component" value="Unassembled WGS sequence"/>
</dbReference>
<dbReference type="EMBL" id="CABVLU010000003">
    <property type="protein sequence ID" value="VVT53685.1"/>
    <property type="molecule type" value="Genomic_DNA"/>
</dbReference>
<dbReference type="InterPro" id="IPR020892">
    <property type="entry name" value="Cyclophilin-type_PPIase_CS"/>
</dbReference>
<dbReference type="Gene3D" id="2.40.100.10">
    <property type="entry name" value="Cyclophilin-like"/>
    <property type="match status" value="1"/>
</dbReference>
<keyword evidence="10" id="KW-1185">Reference proteome</keyword>
<dbReference type="InterPro" id="IPR024936">
    <property type="entry name" value="Cyclophilin-type_PPIase"/>
</dbReference>
<dbReference type="RefSeq" id="XP_031854305.1">
    <property type="nucleotide sequence ID" value="XM_031998414.1"/>
</dbReference>
<evidence type="ECO:0000256" key="2">
    <source>
        <dbReference type="ARBA" id="ARBA00022574"/>
    </source>
</evidence>
<dbReference type="InterPro" id="IPR002130">
    <property type="entry name" value="Cyclophilin-type_PPIase_dom"/>
</dbReference>
<evidence type="ECO:0000256" key="3">
    <source>
        <dbReference type="ARBA" id="ARBA00022737"/>
    </source>
</evidence>
<dbReference type="PROSITE" id="PS50072">
    <property type="entry name" value="CSA_PPIASE_2"/>
    <property type="match status" value="1"/>
</dbReference>
<dbReference type="PROSITE" id="PS00170">
    <property type="entry name" value="CSA_PPIASE_1"/>
    <property type="match status" value="1"/>
</dbReference>
<gene>
    <name evidence="9" type="ORF">SAPINGB_P003698</name>
</gene>
<dbReference type="Pfam" id="PF00160">
    <property type="entry name" value="Pro_isomerase"/>
    <property type="match status" value="1"/>
</dbReference>